<feature type="compositionally biased region" description="Basic and acidic residues" evidence="2">
    <location>
        <begin position="1214"/>
        <end position="1253"/>
    </location>
</feature>
<feature type="coiled-coil region" evidence="1">
    <location>
        <begin position="411"/>
        <end position="467"/>
    </location>
</feature>
<gene>
    <name evidence="3" type="ORF">EAI_01149</name>
</gene>
<evidence type="ECO:0000313" key="4">
    <source>
        <dbReference type="Proteomes" id="UP000008237"/>
    </source>
</evidence>
<dbReference type="OrthoDB" id="8193595at2759"/>
<reference evidence="3 4" key="1">
    <citation type="journal article" date="2010" name="Science">
        <title>Genomic comparison of the ants Camponotus floridanus and Harpegnathos saltator.</title>
        <authorList>
            <person name="Bonasio R."/>
            <person name="Zhang G."/>
            <person name="Ye C."/>
            <person name="Mutti N.S."/>
            <person name="Fang X."/>
            <person name="Qin N."/>
            <person name="Donahue G."/>
            <person name="Yang P."/>
            <person name="Li Q."/>
            <person name="Li C."/>
            <person name="Zhang P."/>
            <person name="Huang Z."/>
            <person name="Berger S.L."/>
            <person name="Reinberg D."/>
            <person name="Wang J."/>
            <person name="Liebig J."/>
        </authorList>
    </citation>
    <scope>NUCLEOTIDE SEQUENCE [LARGE SCALE GENOMIC DNA]</scope>
    <source>
        <strain evidence="3 4">R22 G/1</strain>
    </source>
</reference>
<proteinExistence type="predicted"/>
<feature type="compositionally biased region" description="Basic residues" evidence="2">
    <location>
        <begin position="618"/>
        <end position="632"/>
    </location>
</feature>
<feature type="compositionally biased region" description="Low complexity" evidence="2">
    <location>
        <begin position="265"/>
        <end position="281"/>
    </location>
</feature>
<feature type="compositionally biased region" description="Low complexity" evidence="2">
    <location>
        <begin position="840"/>
        <end position="875"/>
    </location>
</feature>
<feature type="compositionally biased region" description="Polar residues" evidence="2">
    <location>
        <begin position="598"/>
        <end position="616"/>
    </location>
</feature>
<feature type="compositionally biased region" description="Polar residues" evidence="2">
    <location>
        <begin position="307"/>
        <end position="316"/>
    </location>
</feature>
<feature type="region of interest" description="Disordered" evidence="2">
    <location>
        <begin position="539"/>
        <end position="586"/>
    </location>
</feature>
<feature type="region of interest" description="Disordered" evidence="2">
    <location>
        <begin position="840"/>
        <end position="969"/>
    </location>
</feature>
<protein>
    <submittedName>
        <fullName evidence="3">Uncharacterized protein</fullName>
    </submittedName>
</protein>
<feature type="region of interest" description="Disordered" evidence="2">
    <location>
        <begin position="987"/>
        <end position="1109"/>
    </location>
</feature>
<feature type="region of interest" description="Disordered" evidence="2">
    <location>
        <begin position="264"/>
        <end position="317"/>
    </location>
</feature>
<feature type="compositionally biased region" description="Basic residues" evidence="2">
    <location>
        <begin position="691"/>
        <end position="701"/>
    </location>
</feature>
<feature type="compositionally biased region" description="Basic and acidic residues" evidence="2">
    <location>
        <begin position="643"/>
        <end position="665"/>
    </location>
</feature>
<feature type="compositionally biased region" description="Low complexity" evidence="2">
    <location>
        <begin position="922"/>
        <end position="936"/>
    </location>
</feature>
<organism evidence="4">
    <name type="scientific">Harpegnathos saltator</name>
    <name type="common">Jerdon's jumping ant</name>
    <dbReference type="NCBI Taxonomy" id="610380"/>
    <lineage>
        <taxon>Eukaryota</taxon>
        <taxon>Metazoa</taxon>
        <taxon>Ecdysozoa</taxon>
        <taxon>Arthropoda</taxon>
        <taxon>Hexapoda</taxon>
        <taxon>Insecta</taxon>
        <taxon>Pterygota</taxon>
        <taxon>Neoptera</taxon>
        <taxon>Endopterygota</taxon>
        <taxon>Hymenoptera</taxon>
        <taxon>Apocrita</taxon>
        <taxon>Aculeata</taxon>
        <taxon>Formicoidea</taxon>
        <taxon>Formicidae</taxon>
        <taxon>Ponerinae</taxon>
        <taxon>Ponerini</taxon>
        <taxon>Harpegnathos</taxon>
    </lineage>
</organism>
<accession>E2BBW3</accession>
<evidence type="ECO:0000256" key="1">
    <source>
        <dbReference type="SAM" id="Coils"/>
    </source>
</evidence>
<dbReference type="STRING" id="610380.E2BBW3"/>
<feature type="compositionally biased region" description="Polar residues" evidence="2">
    <location>
        <begin position="1153"/>
        <end position="1164"/>
    </location>
</feature>
<feature type="compositionally biased region" description="Basic and acidic residues" evidence="2">
    <location>
        <begin position="904"/>
        <end position="916"/>
    </location>
</feature>
<feature type="compositionally biased region" description="Polar residues" evidence="2">
    <location>
        <begin position="876"/>
        <end position="885"/>
    </location>
</feature>
<evidence type="ECO:0000256" key="2">
    <source>
        <dbReference type="SAM" id="MobiDB-lite"/>
    </source>
</evidence>
<keyword evidence="4" id="KW-1185">Reference proteome</keyword>
<feature type="compositionally biased region" description="Basic and acidic residues" evidence="2">
    <location>
        <begin position="282"/>
        <end position="304"/>
    </location>
</feature>
<feature type="compositionally biased region" description="Basic residues" evidence="2">
    <location>
        <begin position="1064"/>
        <end position="1076"/>
    </location>
</feature>
<feature type="compositionally biased region" description="Low complexity" evidence="2">
    <location>
        <begin position="943"/>
        <end position="967"/>
    </location>
</feature>
<keyword evidence="1" id="KW-0175">Coiled coil</keyword>
<dbReference type="EMBL" id="GL447175">
    <property type="protein sequence ID" value="EFN86787.1"/>
    <property type="molecule type" value="Genomic_DNA"/>
</dbReference>
<dbReference type="InParanoid" id="E2BBW3"/>
<dbReference type="OMA" id="EQQVDYR"/>
<feature type="region of interest" description="Disordered" evidence="2">
    <location>
        <begin position="1140"/>
        <end position="1253"/>
    </location>
</feature>
<evidence type="ECO:0000313" key="3">
    <source>
        <dbReference type="EMBL" id="EFN86787.1"/>
    </source>
</evidence>
<feature type="region of interest" description="Disordered" evidence="2">
    <location>
        <begin position="598"/>
        <end position="704"/>
    </location>
</feature>
<feature type="compositionally biased region" description="Basic and acidic residues" evidence="2">
    <location>
        <begin position="1173"/>
        <end position="1183"/>
    </location>
</feature>
<feature type="compositionally biased region" description="Basic and acidic residues" evidence="2">
    <location>
        <begin position="539"/>
        <end position="549"/>
    </location>
</feature>
<feature type="compositionally biased region" description="Polar residues" evidence="2">
    <location>
        <begin position="1031"/>
        <end position="1063"/>
    </location>
</feature>
<dbReference type="Proteomes" id="UP000008237">
    <property type="component" value="Unassembled WGS sequence"/>
</dbReference>
<sequence length="1320" mass="149097">MIANGWRPLTNSYEETIGMNVSPSSQLEKNVQVHPVLSKVQEHMATSEKLKPPRKGKPPMHEYNPPSILGSFSVFGHAATKARGETKAPSKYVASATQEYTFLIPPPKDAYRFEGYTTNRPYVPPFAMPQALQPPRHHQAKPFESLKVGGNAKPYFQPPLADVSGDFGNKQKTGNDRDAYNDHRYQVVAQSHNAQVLSSASSGNFYSQINHHSPSHFKSTYERDPAFLVHESHEVSYVTPSGTYNAYNFRPSLPYETLLPPAVYSSSSTLPPTTTAVTPRAPAREHDYKRTDQATRNKQDKGGHTELPSSRTTGTYYVSEHRELTPSSTWPKNKYTSDINEVLPRENPPGKFSQEIDTQNQVAYRRPHNPYEPVEVYPPTTVEYETPESISLKHFNEQQYLLQQQLLQRDREQLAEQERQQKLEIERQQQEELKKRQQELNQLLQQEKEEQEEEEAARLAAESAKNQSQELIKISDMPYTIQLAQFEPQITTADPSILLSQPGIYNVEQLRVQPQIPENQVNYPYQQHFQNEYQEQQVDYRDPQAESRPYRPQKPSRDQHRRKKPTTASTYELAPTEPPSQQSDTSVPLTLHVEEVPVQTTVAPESQTLPTVTTQKSSRTRRPGSSHRRRKPSTTTQEPVTESQHEEDFLKYNRGGEDTQANHHESSRRRRIKPTQATYTGDDTGTEKRTNSRKRPSHRTRVNQLSESYDAQVVTDNSQPLTSYGHEIVEEYNNENKQFATSQPSVPYGTAQQDEQYITNQPINQYYDYTSQLSEGYREEHREDTTAPPVQVEYYGTERSRDKVVESYNAGSRQQNGNIVTSIPLEELYVRTDDGNYYDRATTAAPTSTTTTTATTTTTTTSTTTTTTTTPRPTTQSAQVISSTLRSHKIRPLRYGNATRPRFSIKDYKSRLDYKSRVQQQTSTTESPSSSTTETSIRSPYKQRTSSARTQQQQQVQQPTAAAAAAEPVRETTGRYKYVSRMNYRSTTPASGATKEHERLLEESASSTTEKSNRFVPKRRPISGNVYRSRIASTTSSPTRSQVNGETNARQSSVRPENVYSSSIRRRPAAKSRPQHPHKEAVAAAVANAHPERRRQQESTEMAAEETNFYSAMSTTAASTTRLVANEIVSEKGEAVTLDTHPVKLGVQENKNEGQNRLQPNGSSILMDEEKEDEKQDKKKEEMVVVVRAQSPVEPSGDRHGDSKVQPTEPTASENDRGEKAEGSRKEAEAKAEAKAEAETETEITTKFDVRSSDEEELFAKASQSVADLTSSASALYDKPGMFKAVSPESRLVSPAHFKITTDEPTLPIEAFFQELTKKN</sequence>
<name>E2BBW3_HARSA</name>